<evidence type="ECO:0000256" key="1">
    <source>
        <dbReference type="ARBA" id="ARBA00004496"/>
    </source>
</evidence>
<dbReference type="SUPFAM" id="SSF50249">
    <property type="entry name" value="Nucleic acid-binding proteins"/>
    <property type="match status" value="1"/>
</dbReference>
<dbReference type="InterPro" id="IPR012156">
    <property type="entry name" value="Cold_shock_CspA"/>
</dbReference>
<dbReference type="GO" id="GO:0003676">
    <property type="term" value="F:nucleic acid binding"/>
    <property type="evidence" value="ECO:0007669"/>
    <property type="project" value="InterPro"/>
</dbReference>
<comment type="subcellular location">
    <subcellularLocation>
        <location evidence="1 3">Cytoplasm</location>
    </subcellularLocation>
</comment>
<evidence type="ECO:0000313" key="5">
    <source>
        <dbReference type="EMBL" id="OCA56300.1"/>
    </source>
</evidence>
<dbReference type="EMBL" id="LOIC01000018">
    <property type="protein sequence ID" value="OCA56300.1"/>
    <property type="molecule type" value="Genomic_DNA"/>
</dbReference>
<dbReference type="InterPro" id="IPR012340">
    <property type="entry name" value="NA-bd_OB-fold"/>
</dbReference>
<sequence length="71" mass="7646">MSNAMTGSVKWFNNDKGFGFISPKDGSKDVFVHYSAIQSNNFKTLEEGQEVSFSIENGAKGPSAVNVVVLS</sequence>
<evidence type="ECO:0000259" key="4">
    <source>
        <dbReference type="PROSITE" id="PS51857"/>
    </source>
</evidence>
<name>A0A1B8YMC0_9GAMM</name>
<dbReference type="CDD" id="cd04458">
    <property type="entry name" value="CSP_CDS"/>
    <property type="match status" value="1"/>
</dbReference>
<protein>
    <submittedName>
        <fullName evidence="5">Cold shock-like protein CspB</fullName>
    </submittedName>
</protein>
<accession>A0A1B8YMC0</accession>
<comment type="caution">
    <text evidence="5">The sequence shown here is derived from an EMBL/GenBank/DDBJ whole genome shotgun (WGS) entry which is preliminary data.</text>
</comment>
<proteinExistence type="predicted"/>
<dbReference type="RefSeq" id="WP_065389254.1">
    <property type="nucleotide sequence ID" value="NZ_CAWMQN010000018.1"/>
</dbReference>
<dbReference type="NCBIfam" id="NF007679">
    <property type="entry name" value="PRK10354.1"/>
    <property type="match status" value="1"/>
</dbReference>
<dbReference type="Gene3D" id="2.40.50.140">
    <property type="entry name" value="Nucleic acid-binding proteins"/>
    <property type="match status" value="1"/>
</dbReference>
<evidence type="ECO:0000256" key="3">
    <source>
        <dbReference type="RuleBase" id="RU000408"/>
    </source>
</evidence>
<evidence type="ECO:0000313" key="6">
    <source>
        <dbReference type="Proteomes" id="UP000092665"/>
    </source>
</evidence>
<dbReference type="PRINTS" id="PR00050">
    <property type="entry name" value="COLDSHOCK"/>
</dbReference>
<dbReference type="PATRIC" id="fig|29488.15.peg.877"/>
<dbReference type="InterPro" id="IPR019844">
    <property type="entry name" value="CSD_CS"/>
</dbReference>
<dbReference type="InterPro" id="IPR011129">
    <property type="entry name" value="CSD"/>
</dbReference>
<dbReference type="GO" id="GO:0005829">
    <property type="term" value="C:cytosol"/>
    <property type="evidence" value="ECO:0007669"/>
    <property type="project" value="UniProtKB-ARBA"/>
</dbReference>
<gene>
    <name evidence="5" type="primary">cspB</name>
    <name evidence="5" type="ORF">Phpb_00799</name>
</gene>
<feature type="domain" description="CSD" evidence="4">
    <location>
        <begin position="4"/>
        <end position="69"/>
    </location>
</feature>
<dbReference type="PIRSF" id="PIRSF002599">
    <property type="entry name" value="Cold_shock_A"/>
    <property type="match status" value="1"/>
</dbReference>
<dbReference type="PANTHER" id="PTHR11544">
    <property type="entry name" value="COLD SHOCK DOMAIN CONTAINING PROTEINS"/>
    <property type="match status" value="1"/>
</dbReference>
<dbReference type="AlphaFoldDB" id="A0A1B8YMC0"/>
<keyword evidence="2" id="KW-0963">Cytoplasm</keyword>
<dbReference type="FunFam" id="2.40.50.140:FF:000006">
    <property type="entry name" value="Cold shock protein CspC"/>
    <property type="match status" value="1"/>
</dbReference>
<dbReference type="PROSITE" id="PS00352">
    <property type="entry name" value="CSD_1"/>
    <property type="match status" value="1"/>
</dbReference>
<dbReference type="PROSITE" id="PS51857">
    <property type="entry name" value="CSD_2"/>
    <property type="match status" value="1"/>
</dbReference>
<evidence type="ECO:0000256" key="2">
    <source>
        <dbReference type="ARBA" id="ARBA00022490"/>
    </source>
</evidence>
<keyword evidence="6" id="KW-1185">Reference proteome</keyword>
<dbReference type="Gene3D" id="6.20.370.130">
    <property type="match status" value="1"/>
</dbReference>
<dbReference type="InterPro" id="IPR050181">
    <property type="entry name" value="Cold_shock_domain"/>
</dbReference>
<organism evidence="5 6">
    <name type="scientific">Photorhabdus namnaonensis</name>
    <dbReference type="NCBI Taxonomy" id="1851568"/>
    <lineage>
        <taxon>Bacteria</taxon>
        <taxon>Pseudomonadati</taxon>
        <taxon>Pseudomonadota</taxon>
        <taxon>Gammaproteobacteria</taxon>
        <taxon>Enterobacterales</taxon>
        <taxon>Morganellaceae</taxon>
        <taxon>Photorhabdus</taxon>
    </lineage>
</organism>
<reference evidence="6" key="1">
    <citation type="submission" date="2015-11" db="EMBL/GenBank/DDBJ databases">
        <authorList>
            <person name="Tobias N.J."/>
            <person name="Mishra B."/>
            <person name="Gupta D.K."/>
            <person name="Thines M."/>
            <person name="Stinear T.P."/>
            <person name="Bode H.B."/>
        </authorList>
    </citation>
    <scope>NUCLEOTIDE SEQUENCE [LARGE SCALE GENOMIC DNA]</scope>
    <source>
        <strain evidence="6">PB45.5</strain>
    </source>
</reference>
<dbReference type="SMART" id="SM00357">
    <property type="entry name" value="CSP"/>
    <property type="match status" value="1"/>
</dbReference>
<dbReference type="Pfam" id="PF00313">
    <property type="entry name" value="CSD"/>
    <property type="match status" value="1"/>
</dbReference>
<dbReference type="Proteomes" id="UP000092665">
    <property type="component" value="Unassembled WGS sequence"/>
</dbReference>
<dbReference type="InterPro" id="IPR002059">
    <property type="entry name" value="CSP_DNA-bd"/>
</dbReference>